<proteinExistence type="predicted"/>
<keyword evidence="1" id="KW-0804">Transcription</keyword>
<dbReference type="InterPro" id="IPR007630">
    <property type="entry name" value="RNA_pol_sigma70_r4"/>
</dbReference>
<name>A0A2H0UPU0_9BACT</name>
<dbReference type="InterPro" id="IPR007759">
    <property type="entry name" value="Asxl_HARE-HTH"/>
</dbReference>
<dbReference type="CDD" id="cd06171">
    <property type="entry name" value="Sigma70_r4"/>
    <property type="match status" value="1"/>
</dbReference>
<dbReference type="PRINTS" id="PR00046">
    <property type="entry name" value="SIGMA70FCT"/>
</dbReference>
<organism evidence="3 4">
    <name type="scientific">Candidatus Harrisonbacteria bacterium CG10_big_fil_rev_8_21_14_0_10_44_23</name>
    <dbReference type="NCBI Taxonomy" id="1974585"/>
    <lineage>
        <taxon>Bacteria</taxon>
        <taxon>Candidatus Harrisoniibacteriota</taxon>
    </lineage>
</organism>
<evidence type="ECO:0000256" key="1">
    <source>
        <dbReference type="ARBA" id="ARBA00023163"/>
    </source>
</evidence>
<dbReference type="Gene3D" id="1.10.10.10">
    <property type="entry name" value="Winged helix-like DNA-binding domain superfamily/Winged helix DNA-binding domain"/>
    <property type="match status" value="1"/>
</dbReference>
<dbReference type="GO" id="GO:0003700">
    <property type="term" value="F:DNA-binding transcription factor activity"/>
    <property type="evidence" value="ECO:0007669"/>
    <property type="project" value="InterPro"/>
</dbReference>
<dbReference type="AlphaFoldDB" id="A0A2H0UPU0"/>
<dbReference type="InterPro" id="IPR036388">
    <property type="entry name" value="WH-like_DNA-bd_sf"/>
</dbReference>
<dbReference type="Pfam" id="PF04545">
    <property type="entry name" value="Sigma70_r4"/>
    <property type="match status" value="1"/>
</dbReference>
<dbReference type="Gene3D" id="1.10.10.1250">
    <property type="entry name" value="RNA polymerase, subunit delta, N-terminal domain"/>
    <property type="match status" value="1"/>
</dbReference>
<accession>A0A2H0UPU0</accession>
<dbReference type="PROSITE" id="PS00716">
    <property type="entry name" value="SIGMA70_2"/>
    <property type="match status" value="1"/>
</dbReference>
<comment type="caution">
    <text evidence="3">The sequence shown here is derived from an EMBL/GenBank/DDBJ whole genome shotgun (WGS) entry which is preliminary data.</text>
</comment>
<reference evidence="4" key="1">
    <citation type="submission" date="2017-09" db="EMBL/GenBank/DDBJ databases">
        <title>Depth-based differentiation of microbial function through sediment-hosted aquifers and enrichment of novel symbionts in the deep terrestrial subsurface.</title>
        <authorList>
            <person name="Probst A.J."/>
            <person name="Ladd B."/>
            <person name="Jarett J.K."/>
            <person name="Geller-Mcgrath D.E."/>
            <person name="Sieber C.M.K."/>
            <person name="Emerson J.B."/>
            <person name="Anantharaman K."/>
            <person name="Thomas B.C."/>
            <person name="Malmstrom R."/>
            <person name="Stieglmeier M."/>
            <person name="Klingl A."/>
            <person name="Woyke T."/>
            <person name="Ryan C.M."/>
            <person name="Banfield J.F."/>
        </authorList>
    </citation>
    <scope>NUCLEOTIDE SEQUENCE [LARGE SCALE GENOMIC DNA]</scope>
</reference>
<dbReference type="Proteomes" id="UP000229615">
    <property type="component" value="Unassembled WGS sequence"/>
</dbReference>
<dbReference type="InterPro" id="IPR000943">
    <property type="entry name" value="RNA_pol_sigma70"/>
</dbReference>
<dbReference type="InterPro" id="IPR038087">
    <property type="entry name" value="RNAP_delta_N_dom_sf"/>
</dbReference>
<sequence length="352" mass="41061">MATKTKSLKTRQIIEELFKGLDQRQEKVLTKRYGLDNGEELTLAELGKIFSITRERVRQIEAAALNHVRDRATEGHLNALTEAVLNTLKKTGGVKKEEHLLDEINGFATGADLVSGFAQQVKFLLEVSKAVLYHREDEAFHSHWHMSEQHQEKAIKFLEDLMKSMKSKKNEVLEGEKFDDFFDEIRELHKLEKEVAKHYLKISKKFSENIYGDFGLAEWKEVRPKVARDWIYLILKKAGKPLHFSKIAEEIRKTRAGKKTNTQTIHNELIKDKRFILVGRGMYTLRELDDMPAGTIREVLMHILKKEGSLNAKQIIEKVLKNRIFKENTILFNLQNKKYFKRRKDGKYELVI</sequence>
<protein>
    <recommendedName>
        <fullName evidence="2">HTH HARE-type domain-containing protein</fullName>
    </recommendedName>
</protein>
<dbReference type="InterPro" id="IPR013324">
    <property type="entry name" value="RNA_pol_sigma_r3/r4-like"/>
</dbReference>
<dbReference type="PANTHER" id="PTHR30603:SF47">
    <property type="entry name" value="RNA POLYMERASE SIGMA FACTOR SIGD, CHLOROPLASTIC"/>
    <property type="match status" value="1"/>
</dbReference>
<gene>
    <name evidence="3" type="ORF">COU09_02130</name>
</gene>
<dbReference type="EMBL" id="PFBB01000023">
    <property type="protein sequence ID" value="PIR88449.1"/>
    <property type="molecule type" value="Genomic_DNA"/>
</dbReference>
<evidence type="ECO:0000313" key="3">
    <source>
        <dbReference type="EMBL" id="PIR88449.1"/>
    </source>
</evidence>
<dbReference type="SUPFAM" id="SSF88659">
    <property type="entry name" value="Sigma3 and sigma4 domains of RNA polymerase sigma factors"/>
    <property type="match status" value="1"/>
</dbReference>
<dbReference type="Pfam" id="PF05066">
    <property type="entry name" value="HARE-HTH"/>
    <property type="match status" value="1"/>
</dbReference>
<dbReference type="GO" id="GO:0006352">
    <property type="term" value="P:DNA-templated transcription initiation"/>
    <property type="evidence" value="ECO:0007669"/>
    <property type="project" value="InterPro"/>
</dbReference>
<evidence type="ECO:0000259" key="2">
    <source>
        <dbReference type="PROSITE" id="PS51913"/>
    </source>
</evidence>
<evidence type="ECO:0000313" key="4">
    <source>
        <dbReference type="Proteomes" id="UP000229615"/>
    </source>
</evidence>
<dbReference type="PANTHER" id="PTHR30603">
    <property type="entry name" value="RNA POLYMERASE SIGMA FACTOR RPO"/>
    <property type="match status" value="1"/>
</dbReference>
<feature type="domain" description="HTH HARE-type" evidence="2">
    <location>
        <begin position="225"/>
        <end position="288"/>
    </location>
</feature>
<dbReference type="InterPro" id="IPR050239">
    <property type="entry name" value="Sigma-70_RNA_pol_init_factors"/>
</dbReference>
<dbReference type="PROSITE" id="PS51913">
    <property type="entry name" value="HTH_HARE"/>
    <property type="match status" value="1"/>
</dbReference>